<gene>
    <name evidence="3" type="ORF">IAA66_00420</name>
</gene>
<protein>
    <submittedName>
        <fullName evidence="3">Helix-turn-helix domain-containing protein</fullName>
    </submittedName>
</protein>
<dbReference type="InterPro" id="IPR036286">
    <property type="entry name" value="LexA/Signal_pep-like_sf"/>
</dbReference>
<sequence length="237" mass="26347">MSRLGDLIHLERTRRNMTAKQVARLCSLSEKYLLDVEQGRRIIADDQARRILRRIGLEQQTEADFSLDDIAATVDLHTAAPTLPQRPVEDKPRPVASLPAEDSEHGGIWLDALASVLRQVPVYNAAWQIVDHRTLAAAGGKIEGGPADKALYFLAPDDSMRGFRILKDDLLLVVPAHSPIDGAVMLLKWKNHCMARKVKLSGERLMLLSYDRELDAQPAQLAEVTFVGRCARLEASL</sequence>
<evidence type="ECO:0000259" key="2">
    <source>
        <dbReference type="PROSITE" id="PS50943"/>
    </source>
</evidence>
<dbReference type="Gene3D" id="2.10.109.10">
    <property type="entry name" value="Umud Fragment, subunit A"/>
    <property type="match status" value="1"/>
</dbReference>
<feature type="domain" description="HTH cro/C1-type" evidence="2">
    <location>
        <begin position="8"/>
        <end position="65"/>
    </location>
</feature>
<dbReference type="CDD" id="cd00093">
    <property type="entry name" value="HTH_XRE"/>
    <property type="match status" value="1"/>
</dbReference>
<evidence type="ECO:0000313" key="4">
    <source>
        <dbReference type="Proteomes" id="UP000886819"/>
    </source>
</evidence>
<dbReference type="SUPFAM" id="SSF51306">
    <property type="entry name" value="LexA/Signal peptidase"/>
    <property type="match status" value="1"/>
</dbReference>
<dbReference type="SUPFAM" id="SSF47413">
    <property type="entry name" value="lambda repressor-like DNA-binding domains"/>
    <property type="match status" value="1"/>
</dbReference>
<dbReference type="PROSITE" id="PS50943">
    <property type="entry name" value="HTH_CROC1"/>
    <property type="match status" value="1"/>
</dbReference>
<dbReference type="InterPro" id="IPR010982">
    <property type="entry name" value="Lambda_DNA-bd_dom_sf"/>
</dbReference>
<evidence type="ECO:0000313" key="3">
    <source>
        <dbReference type="EMBL" id="HIQ62032.1"/>
    </source>
</evidence>
<evidence type="ECO:0000256" key="1">
    <source>
        <dbReference type="SAM" id="MobiDB-lite"/>
    </source>
</evidence>
<dbReference type="Gene3D" id="1.10.260.40">
    <property type="entry name" value="lambda repressor-like DNA-binding domains"/>
    <property type="match status" value="1"/>
</dbReference>
<name>A0A9D1CHX0_9FIRM</name>
<organism evidence="3 4">
    <name type="scientific">Candidatus Avichristensenella intestinipullorum</name>
    <dbReference type="NCBI Taxonomy" id="2840693"/>
    <lineage>
        <taxon>Bacteria</taxon>
        <taxon>Bacillati</taxon>
        <taxon>Bacillota</taxon>
        <taxon>Clostridia</taxon>
        <taxon>Candidatus Avichristensenella</taxon>
    </lineage>
</organism>
<accession>A0A9D1CHX0</accession>
<reference evidence="3" key="1">
    <citation type="submission" date="2020-10" db="EMBL/GenBank/DDBJ databases">
        <authorList>
            <person name="Gilroy R."/>
        </authorList>
    </citation>
    <scope>NUCLEOTIDE SEQUENCE</scope>
    <source>
        <strain evidence="3">ChiHile30-977</strain>
    </source>
</reference>
<dbReference type="InterPro" id="IPR015927">
    <property type="entry name" value="Peptidase_S24_S26A/B/C"/>
</dbReference>
<reference evidence="3" key="2">
    <citation type="journal article" date="2021" name="PeerJ">
        <title>Extensive microbial diversity within the chicken gut microbiome revealed by metagenomics and culture.</title>
        <authorList>
            <person name="Gilroy R."/>
            <person name="Ravi A."/>
            <person name="Getino M."/>
            <person name="Pursley I."/>
            <person name="Horton D.L."/>
            <person name="Alikhan N.F."/>
            <person name="Baker D."/>
            <person name="Gharbi K."/>
            <person name="Hall N."/>
            <person name="Watson M."/>
            <person name="Adriaenssens E.M."/>
            <person name="Foster-Nyarko E."/>
            <person name="Jarju S."/>
            <person name="Secka A."/>
            <person name="Antonio M."/>
            <person name="Oren A."/>
            <person name="Chaudhuri R.R."/>
            <person name="La Ragione R."/>
            <person name="Hildebrand F."/>
            <person name="Pallen M.J."/>
        </authorList>
    </citation>
    <scope>NUCLEOTIDE SEQUENCE</scope>
    <source>
        <strain evidence="3">ChiHile30-977</strain>
    </source>
</reference>
<dbReference type="InterPro" id="IPR001387">
    <property type="entry name" value="Cro/C1-type_HTH"/>
</dbReference>
<dbReference type="GO" id="GO:0003677">
    <property type="term" value="F:DNA binding"/>
    <property type="evidence" value="ECO:0007669"/>
    <property type="project" value="InterPro"/>
</dbReference>
<comment type="caution">
    <text evidence="3">The sequence shown here is derived from an EMBL/GenBank/DDBJ whole genome shotgun (WGS) entry which is preliminary data.</text>
</comment>
<feature type="region of interest" description="Disordered" evidence="1">
    <location>
        <begin position="81"/>
        <end position="100"/>
    </location>
</feature>
<dbReference type="Pfam" id="PF13560">
    <property type="entry name" value="HTH_31"/>
    <property type="match status" value="1"/>
</dbReference>
<dbReference type="AlphaFoldDB" id="A0A9D1CHX0"/>
<dbReference type="Proteomes" id="UP000886819">
    <property type="component" value="Unassembled WGS sequence"/>
</dbReference>
<dbReference type="Pfam" id="PF00717">
    <property type="entry name" value="Peptidase_S24"/>
    <property type="match status" value="1"/>
</dbReference>
<proteinExistence type="predicted"/>
<dbReference type="EMBL" id="DVFI01000006">
    <property type="protein sequence ID" value="HIQ62032.1"/>
    <property type="molecule type" value="Genomic_DNA"/>
</dbReference>